<gene>
    <name evidence="5" type="ORF">CVV64_07310</name>
</gene>
<name>A0A2N1PQQ8_9BACT</name>
<dbReference type="PANTHER" id="PTHR43156">
    <property type="entry name" value="STAGE II SPORULATION PROTEIN E-RELATED"/>
    <property type="match status" value="1"/>
</dbReference>
<dbReference type="InterPro" id="IPR007890">
    <property type="entry name" value="CHASE2"/>
</dbReference>
<dbReference type="Proteomes" id="UP000233256">
    <property type="component" value="Unassembled WGS sequence"/>
</dbReference>
<feature type="domain" description="CHASE2" evidence="4">
    <location>
        <begin position="47"/>
        <end position="354"/>
    </location>
</feature>
<dbReference type="InterPro" id="IPR036457">
    <property type="entry name" value="PPM-type-like_dom_sf"/>
</dbReference>
<dbReference type="Pfam" id="PF07228">
    <property type="entry name" value="SpoIIE"/>
    <property type="match status" value="1"/>
</dbReference>
<dbReference type="PANTHER" id="PTHR43156:SF2">
    <property type="entry name" value="STAGE II SPORULATION PROTEIN E"/>
    <property type="match status" value="1"/>
</dbReference>
<dbReference type="EMBL" id="PGXC01000004">
    <property type="protein sequence ID" value="PKK90683.1"/>
    <property type="molecule type" value="Genomic_DNA"/>
</dbReference>
<dbReference type="Pfam" id="PF05226">
    <property type="entry name" value="CHASE2"/>
    <property type="match status" value="1"/>
</dbReference>
<feature type="transmembrane region" description="Helical" evidence="2">
    <location>
        <begin position="364"/>
        <end position="384"/>
    </location>
</feature>
<evidence type="ECO:0000259" key="4">
    <source>
        <dbReference type="SMART" id="SM01080"/>
    </source>
</evidence>
<dbReference type="InterPro" id="IPR001932">
    <property type="entry name" value="PPM-type_phosphatase-like_dom"/>
</dbReference>
<evidence type="ECO:0000259" key="3">
    <source>
        <dbReference type="SMART" id="SM00331"/>
    </source>
</evidence>
<evidence type="ECO:0000256" key="1">
    <source>
        <dbReference type="ARBA" id="ARBA00022801"/>
    </source>
</evidence>
<feature type="transmembrane region" description="Helical" evidence="2">
    <location>
        <begin position="390"/>
        <end position="411"/>
    </location>
</feature>
<feature type="transmembrane region" description="Helical" evidence="2">
    <location>
        <begin position="338"/>
        <end position="357"/>
    </location>
</feature>
<reference evidence="5 6" key="1">
    <citation type="journal article" date="2017" name="ISME J.">
        <title>Potential for microbial H2 and metal transformations associated with novel bacteria and archaea in deep terrestrial subsurface sediments.</title>
        <authorList>
            <person name="Hernsdorf A.W."/>
            <person name="Amano Y."/>
            <person name="Miyakawa K."/>
            <person name="Ise K."/>
            <person name="Suzuki Y."/>
            <person name="Anantharaman K."/>
            <person name="Probst A."/>
            <person name="Burstein D."/>
            <person name="Thomas B.C."/>
            <person name="Banfield J.F."/>
        </authorList>
    </citation>
    <scope>NUCLEOTIDE SEQUENCE [LARGE SCALE GENOMIC DNA]</scope>
    <source>
        <strain evidence="5">HGW-Wallbacteria-1</strain>
    </source>
</reference>
<feature type="transmembrane region" description="Helical" evidence="2">
    <location>
        <begin position="25"/>
        <end position="44"/>
    </location>
</feature>
<evidence type="ECO:0000313" key="6">
    <source>
        <dbReference type="Proteomes" id="UP000233256"/>
    </source>
</evidence>
<keyword evidence="2" id="KW-0812">Transmembrane</keyword>
<accession>A0A2N1PQQ8</accession>
<dbReference type="InterPro" id="IPR052016">
    <property type="entry name" value="Bact_Sigma-Reg"/>
</dbReference>
<keyword evidence="2" id="KW-0472">Membrane</keyword>
<organism evidence="5 6">
    <name type="scientific">Candidatus Wallbacteria bacterium HGW-Wallbacteria-1</name>
    <dbReference type="NCBI Taxonomy" id="2013854"/>
    <lineage>
        <taxon>Bacteria</taxon>
        <taxon>Candidatus Walliibacteriota</taxon>
    </lineage>
</organism>
<protein>
    <recommendedName>
        <fullName evidence="7">PPM-type phosphatase domain-containing protein</fullName>
    </recommendedName>
</protein>
<sequence length="672" mass="75793">METGSLQESSLFAENRYVNIYRRRYFFASLLAGLIITLIYTPSYDLLEVMELKFLDRRFLWNRYHRNPAEVTVVQVDDHSLMAVNEKSWGRDRFATLVRLLREAGARVIAFDGLFTFETGEGRDQDELFEKALKESGNVVLGYYRSNDRTQRIIRPIPIFEKACAGIGLLEHFSDIDGLSRRMKIAELAGGKVRPSLALLAVGIYLNCNLDKDFQWDGKKLRIAGSRNGQKRNLDLDVDYNGLVYMNFSPKGPIQGTRPLDIEAGCFDVISASDILFSNPEQWRSRIQDRIVLFGYTSPTFHDIFPTVDGNIPGVYLHATFITNLLDGNVVRTLAPGLSWLILAMAGMFISLAFFALRPAWSVAALFSGIGGIWLFGYLGFYWFNLWIPMVRPLFVMVTSFVLVIAARYLVIAFENARMYISVLEKEKLEKDLKTAYKIQKDMLPKKCPRIPGLNIGAFSFPAKQVGGDYYDFFSVDLEKSIFHTVVADVSGKGIPAALIVAMTKTIMHALMAPDLNPAVYLEKINTFLEKEMAKTMYVTAMLLSIDLKQRRGSFVSAGHEAPLHYRASTGKCEVIPTKGFFLGMFQGVTYDSVSVAFEKGDRIILFTDGVLDAVNTLGERFCIENLMDLIQDNPELTAPELADRISSTIMDYSDENNLFDDFTAVVIEFTE</sequence>
<dbReference type="GO" id="GO:0016791">
    <property type="term" value="F:phosphatase activity"/>
    <property type="evidence" value="ECO:0007669"/>
    <property type="project" value="TreeGrafter"/>
</dbReference>
<proteinExistence type="predicted"/>
<evidence type="ECO:0000256" key="2">
    <source>
        <dbReference type="SAM" id="Phobius"/>
    </source>
</evidence>
<dbReference type="SUPFAM" id="SSF81606">
    <property type="entry name" value="PP2C-like"/>
    <property type="match status" value="1"/>
</dbReference>
<feature type="domain" description="PPM-type phosphatase" evidence="3">
    <location>
        <begin position="451"/>
        <end position="670"/>
    </location>
</feature>
<dbReference type="AlphaFoldDB" id="A0A2N1PQQ8"/>
<keyword evidence="2" id="KW-1133">Transmembrane helix</keyword>
<evidence type="ECO:0000313" key="5">
    <source>
        <dbReference type="EMBL" id="PKK90683.1"/>
    </source>
</evidence>
<dbReference type="SMART" id="SM01080">
    <property type="entry name" value="CHASE2"/>
    <property type="match status" value="1"/>
</dbReference>
<evidence type="ECO:0008006" key="7">
    <source>
        <dbReference type="Google" id="ProtNLM"/>
    </source>
</evidence>
<keyword evidence="1" id="KW-0378">Hydrolase</keyword>
<comment type="caution">
    <text evidence="5">The sequence shown here is derived from an EMBL/GenBank/DDBJ whole genome shotgun (WGS) entry which is preliminary data.</text>
</comment>
<dbReference type="Gene3D" id="3.60.40.10">
    <property type="entry name" value="PPM-type phosphatase domain"/>
    <property type="match status" value="1"/>
</dbReference>
<dbReference type="SMART" id="SM00331">
    <property type="entry name" value="PP2C_SIG"/>
    <property type="match status" value="1"/>
</dbReference>